<proteinExistence type="predicted"/>
<organism evidence="1 2">
    <name type="scientific">Nosema granulosis</name>
    <dbReference type="NCBI Taxonomy" id="83296"/>
    <lineage>
        <taxon>Eukaryota</taxon>
        <taxon>Fungi</taxon>
        <taxon>Fungi incertae sedis</taxon>
        <taxon>Microsporidia</taxon>
        <taxon>Nosematidae</taxon>
        <taxon>Nosema</taxon>
    </lineage>
</organism>
<accession>A0A9P6H1T8</accession>
<protein>
    <submittedName>
        <fullName evidence="1">Uncharacterized protein</fullName>
    </submittedName>
</protein>
<dbReference type="OrthoDB" id="2190085at2759"/>
<sequence length="121" mass="14311">MKSYRQDNKILFKFEEDNSKTIQRILRILKDIVRICENRSVTAFPVEDIKSLVESCNLLTITVDDVKVPISYVDYVNTNKESIGFFKEVEKDFKQSESNLMQKKSIFKKFKEEVSEYQNIL</sequence>
<gene>
    <name evidence="1" type="ORF">NGRA_0182</name>
</gene>
<reference evidence="1 2" key="1">
    <citation type="journal article" date="2020" name="Genome Biol. Evol.">
        <title>Comparative genomics of strictly vertically transmitted, feminizing microsporidia endosymbionts of amphipod crustaceans.</title>
        <authorList>
            <person name="Cormier A."/>
            <person name="Chebbi M.A."/>
            <person name="Giraud I."/>
            <person name="Wattier R."/>
            <person name="Teixeira M."/>
            <person name="Gilbert C."/>
            <person name="Rigaud T."/>
            <person name="Cordaux R."/>
        </authorList>
    </citation>
    <scope>NUCLEOTIDE SEQUENCE [LARGE SCALE GENOMIC DNA]</scope>
    <source>
        <strain evidence="1 2">Ou3-Ou53</strain>
    </source>
</reference>
<evidence type="ECO:0000313" key="1">
    <source>
        <dbReference type="EMBL" id="KAF9764866.1"/>
    </source>
</evidence>
<dbReference type="Proteomes" id="UP000740883">
    <property type="component" value="Unassembled WGS sequence"/>
</dbReference>
<dbReference type="EMBL" id="SBJO01000006">
    <property type="protein sequence ID" value="KAF9764866.1"/>
    <property type="molecule type" value="Genomic_DNA"/>
</dbReference>
<keyword evidence="2" id="KW-1185">Reference proteome</keyword>
<name>A0A9P6H1T8_9MICR</name>
<comment type="caution">
    <text evidence="1">The sequence shown here is derived from an EMBL/GenBank/DDBJ whole genome shotgun (WGS) entry which is preliminary data.</text>
</comment>
<evidence type="ECO:0000313" key="2">
    <source>
        <dbReference type="Proteomes" id="UP000740883"/>
    </source>
</evidence>
<dbReference type="AlphaFoldDB" id="A0A9P6H1T8"/>